<dbReference type="InterPro" id="IPR033432">
    <property type="entry name" value="GH94_catalytic"/>
</dbReference>
<dbReference type="InterPro" id="IPR037820">
    <property type="entry name" value="GH94N_NdvB"/>
</dbReference>
<feature type="transmembrane region" description="Helical" evidence="4">
    <location>
        <begin position="966"/>
        <end position="986"/>
    </location>
</feature>
<dbReference type="CDD" id="cd11753">
    <property type="entry name" value="GH94N_ChvB_NdvB_2_like"/>
    <property type="match status" value="1"/>
</dbReference>
<reference evidence="8" key="1">
    <citation type="submission" date="2023-04" db="EMBL/GenBank/DDBJ databases">
        <title>Assessment of the microbiological origin of a defect in Grana Padano cheese.</title>
        <authorList>
            <person name="Zago M."/>
            <person name="Rossetti L."/>
            <person name="Bonvini B."/>
            <person name="Carminati D."/>
            <person name="Giraffa G."/>
        </authorList>
    </citation>
    <scope>NUCLEOTIDE SEQUENCE</scope>
    <source>
        <strain evidence="8">4990</strain>
    </source>
</reference>
<feature type="domain" description="Glycoamylase-like" evidence="6">
    <location>
        <begin position="1346"/>
        <end position="1559"/>
    </location>
</feature>
<evidence type="ECO:0000256" key="3">
    <source>
        <dbReference type="SAM" id="Coils"/>
    </source>
</evidence>
<dbReference type="InterPro" id="IPR010383">
    <property type="entry name" value="Glyco_hydrolase_94_b-supersand"/>
</dbReference>
<dbReference type="GO" id="GO:0016757">
    <property type="term" value="F:glycosyltransferase activity"/>
    <property type="evidence" value="ECO:0007669"/>
    <property type="project" value="UniProtKB-KW"/>
</dbReference>
<dbReference type="InterPro" id="IPR011013">
    <property type="entry name" value="Gal_mutarotase_sf_dom"/>
</dbReference>
<keyword evidence="4" id="KW-0812">Transmembrane</keyword>
<dbReference type="PANTHER" id="PTHR37469">
    <property type="entry name" value="CELLOBIONIC ACID PHOSPHORYLASE-RELATED"/>
    <property type="match status" value="1"/>
</dbReference>
<accession>A0AAE4JVQ8</accession>
<feature type="transmembrane region" description="Helical" evidence="4">
    <location>
        <begin position="888"/>
        <end position="907"/>
    </location>
</feature>
<dbReference type="InterPro" id="IPR052047">
    <property type="entry name" value="GH94_Enzymes"/>
</dbReference>
<dbReference type="InterPro" id="IPR008928">
    <property type="entry name" value="6-hairpin_glycosidase_sf"/>
</dbReference>
<dbReference type="Proteomes" id="UP001182303">
    <property type="component" value="Unassembled WGS sequence"/>
</dbReference>
<dbReference type="CDD" id="cd11756">
    <property type="entry name" value="GH94N_ChvB_NdvB_1_like"/>
    <property type="match status" value="1"/>
</dbReference>
<dbReference type="Gene3D" id="2.70.98.40">
    <property type="entry name" value="Glycoside hydrolase, family 65, N-terminal domain"/>
    <property type="match status" value="2"/>
</dbReference>
<dbReference type="InterPro" id="IPR037824">
    <property type="entry name" value="GH94N_2_NdvB"/>
</dbReference>
<dbReference type="SUPFAM" id="SSF74650">
    <property type="entry name" value="Galactose mutarotase-like"/>
    <property type="match status" value="2"/>
</dbReference>
<feature type="domain" description="Glycosyl hydrolase 94 supersandwich" evidence="5">
    <location>
        <begin position="1600"/>
        <end position="1875"/>
    </location>
</feature>
<keyword evidence="2" id="KW-0808">Transferase</keyword>
<evidence type="ECO:0000259" key="7">
    <source>
        <dbReference type="Pfam" id="PF17167"/>
    </source>
</evidence>
<dbReference type="Pfam" id="PF06165">
    <property type="entry name" value="GH94_b-supersand"/>
    <property type="match status" value="2"/>
</dbReference>
<keyword evidence="3" id="KW-0175">Coiled coil</keyword>
<dbReference type="Pfam" id="PF17167">
    <property type="entry name" value="Glyco_hydro_94"/>
    <property type="match status" value="1"/>
</dbReference>
<dbReference type="EMBL" id="JARUIS010000018">
    <property type="protein sequence ID" value="MDS1004284.1"/>
    <property type="molecule type" value="Genomic_DNA"/>
</dbReference>
<feature type="transmembrane region" description="Helical" evidence="4">
    <location>
        <begin position="846"/>
        <end position="867"/>
    </location>
</feature>
<proteinExistence type="predicted"/>
<dbReference type="Gene3D" id="1.50.10.10">
    <property type="match status" value="1"/>
</dbReference>
<feature type="coiled-coil region" evidence="3">
    <location>
        <begin position="2350"/>
        <end position="2377"/>
    </location>
</feature>
<evidence type="ECO:0000259" key="5">
    <source>
        <dbReference type="Pfam" id="PF06165"/>
    </source>
</evidence>
<evidence type="ECO:0000256" key="4">
    <source>
        <dbReference type="SAM" id="Phobius"/>
    </source>
</evidence>
<comment type="caution">
    <text evidence="8">The sequence shown here is derived from an EMBL/GenBank/DDBJ whole genome shotgun (WGS) entry which is preliminary data.</text>
</comment>
<dbReference type="SMART" id="SM01068">
    <property type="entry name" value="CBM_X"/>
    <property type="match status" value="2"/>
</dbReference>
<dbReference type="InterPro" id="IPR019282">
    <property type="entry name" value="Glycoamylase-like_cons_dom"/>
</dbReference>
<feature type="transmembrane region" description="Helical" evidence="4">
    <location>
        <begin position="426"/>
        <end position="445"/>
    </location>
</feature>
<sequence length="2878" mass="333227">MTVFIPIFISLIVIIILIYLIYKSRENKESLIDDINNIFFSEDKQNLGQFAEDISEFHSIVSNRKCRKLVLESLDKSYERIMNNYKYIVSLDEDINMTVPAGEWLLDNIYLIEKQYKDIKKNMPSSYYVKLPVINKGIMKCYPRVYHLALAIIHNFHGNMNKDFIIKFINQYQKNSILTSSEVWALPIMLRIALIQKIAIITEEITYIQGERKRGEELADKIIKNYNDGNIEKTIDELNNKGINVSPYFIETFINIINDNGIKEEKLSLFIKEQLDIKEKNIDNIINLGYRKQSKQQIVMGNCINGLREIEAINWKNIFQNVSVIEEILKEDPLEVYSDMDFPSKNFYRNKIERLSRKLKLPESYIAKKSIQCAKQFKSQIEEDNYKRHVGYYIVEEKGVRLLKKVLGVKSEGRDKIKNFLIGNKVRSYITIIIFFTLIFEFFIIKSIGYTNIYVVLLQFIILLIPSSEIVVSILNWSLNNLIKPDFIPKLQFTNGISEEASTVVVIPTLIGSKKRAKELVKDMEVYYLANKEKNLYFAILGDFKDSNSEKEENDEEIIKEMLKGVKELNNKYSKEKEIFFVLNRYRKYNEKEKAWMGWERKRGKLEEFNRLIRGDKNTSYNVISGDINILKKVKYVITLDADTKLPRDAAKRLIGAMEHPLNNPIIDKVKKRVVHGYGLMQPRISIGVEDANKTLFSKIFSGQVGLDTYSTAVSDIYQDVFKEGIFTGKGIYHVDTFNTMLNGEIKENSVLSHDLLEGSYVRTALVTDIELVDGYPAYYNSSCKRLHRWVRGDWQLIPWIFKKTAINRLSKWKMIDNLRRSILTPNIIILILISLISYYGTDEMITVAFLSIIAPILFNVSEVIIFPSKGIGLSGRIESVKNVLKQFFMIFAFIPHKAYLMLDAIIRTSYRLCISKKNLLEWQTAEDAEKMSRKDIKGYIKSMWVGSLIALIILCLAIRTSNEVAILLVPACIIWTISPYIAFYVSQDKKTKVYLNKDNRGLLINIARRTWAYFEDFVCEDTKWLAPDNYQEQPYKGIAYRTSPTNMGMGITSNIVAYDLGFISLENLINRLENIVSSMNKLDKYEGHFYNWYDIKSGKPLNPKYISSVDSGNLVGYLWLTEESLKDIINKPLLGEKNIDGLLSLLELANEELKEEENIDNFYFNMIFILKGMEPDIVFINNMFIKILNKQKELENFNIDINNFYWNKKLYGFLNEFLEELKKLIPWKDQIIENIGICKNIIEEIRGFCIEVPIKEIPNKIKYIIKNLEQIKTEDNYEREWISNFVDNLNISSDNIRNLIHNVYELNLKIDELAQNTDFKLLYNQERNLFTIGYNVDSGEIANSYYDLLASEARQASFIAIAKGDIPQDNWITLGRGITYMGKKIKGLASWSGTMFEYFMPLLIMKNYEGTLLDQTYKSVVKGQQLYTRNKNIPWGISESAFYHFDGDKNYQYMAFGVPGIGIKRGLSKDLVISPYSTVLALQQDITGSIKNINDLIDSDLLDRYGFYEAVDYTKNRIPKGKNKAVIKSFMVHHQGMSLMALNNTINNNILQNRFHNKPEVKATELLLQERKSSRIVYNRSIKKYNTELKINNINQYSRIYNTAKTDIPRVGLLSNGNYSLMISNRGGGYSKKEDTTIYRWREDLTSDSRGLFFYIKNINSNNYWSATYEPCKFEGEHYKAQFSSDKITFSREDGNIITETNITVSQEEDAEIRSINLKNNSNHDRVIEITSYCETTLANYNTDLVHPSFSNLFVKTEFSEEPFCILANRRKRSEMDISPWVIQTVAVEGEQIGGFQYETSRIDFIGRGRNLYNPKAMDNEANLKNSIGPVLDPIISIRVRVKLKSKENCTIAYTTAFCHSKKEGIEIAEKYRNIDNIKTAFNLSWSHSNLEMKRLGIRSTAANMYQYIVSNILFINRNMKEREKYIKYIKSGQSNLWSYGISGDYPIVLVTLDKESGIDIIRQLLTAYRYWKLKNINVDLIIINTKESSYIETIEDSILNLINTLGLMHNVNKSAGIFLFNKSTMNEDILNLLRAICRLYIDCNRGSLAEQIDIGSNKNKELDLLEKKEMQYITKPYKFKIPKLEYFNEIGGFDIENNEYTIVLKDYNNTPLPWINVMSNGNFGFHVSESGSSYSWYKNSRENKLTNWCNDPVIDGESEQIYIRDEITGEIWSITPKPIRDNEKYIINHGFGYSNFKHYTKGIIGEITSYCPMEDNCKISLIRLKNNTDIRREISITYYASTVLGVSKQLSSQYISTYLDEEDFIYSRNPYNSSFKETIAYLKIIGGKEESFTGNRKEFLGIDGTIENPKALNYKKLDDEVGAGIDPCMAENSKITLEPNEERVLIAILGAEDSIEDVRENINKYNNEVMVFKELNNTKEYWRKLTNTIKVKTPDKSMDLMLNGWLLYQVIVCRLWARTAFYQSGGAYGFRDQLQDVMAVCYINPDITKKQIIYSSSRQFKEGDVQHWWHPVVESGIRTRFSDDLLWLPYVTIDYIKNTGDYSILDESTNYLEEPPLKEGEDERYNVASVSSEKGTIYEHCIIAINRALKFGEHNIPLMGSGDWNDGMSTVGNQGKGESVWLGWFLYTILESFINICDYKKDIVNMNRYKEYLQFIKENIEKNAWDGSWYRRAYFDNGIPLGSIENDECTIDSLSQSWSVISGAGKESRVKEAMAAVEKNLIKKDKGIISLLTPAFDKSNLQPGYIKGYLPGVRENGGQYTHAAIWVVLAFCKLKMEDKAWSLFNMINPINHTKSYFNCQNYKVEPYVMTADIYDVEPHVGRGGWSWYTGAAAWMYRIGIEGILGLNLKGKDGFYIDPCIPKDWNEYEIIYNRGSCKYNIKVIRENKKELWVDGKLKPNNIIPIFEEGTHEIRVII</sequence>
<evidence type="ECO:0000256" key="2">
    <source>
        <dbReference type="ARBA" id="ARBA00022679"/>
    </source>
</evidence>
<dbReference type="InterPro" id="IPR012341">
    <property type="entry name" value="6hp_glycosidase-like_sf"/>
</dbReference>
<feature type="domain" description="Glycosyl hydrolase 94 catalytic" evidence="7">
    <location>
        <begin position="2383"/>
        <end position="2807"/>
    </location>
</feature>
<keyword evidence="4" id="KW-1133">Transmembrane helix</keyword>
<dbReference type="PANTHER" id="PTHR37469:SF2">
    <property type="entry name" value="CELLOBIONIC ACID PHOSPHORYLASE"/>
    <property type="match status" value="1"/>
</dbReference>
<dbReference type="RefSeq" id="WP_310943926.1">
    <property type="nucleotide sequence ID" value="NZ_JARUIS010000018.1"/>
</dbReference>
<keyword evidence="1" id="KW-0328">Glycosyltransferase</keyword>
<dbReference type="Gene3D" id="2.60.420.10">
    <property type="entry name" value="Maltose phosphorylase, domain 3"/>
    <property type="match status" value="1"/>
</dbReference>
<gene>
    <name evidence="8" type="ORF">P9J83_12360</name>
</gene>
<evidence type="ECO:0000313" key="8">
    <source>
        <dbReference type="EMBL" id="MDS1004284.1"/>
    </source>
</evidence>
<feature type="domain" description="Glycosyl hydrolase 94 supersandwich" evidence="5">
    <location>
        <begin position="2100"/>
        <end position="2369"/>
    </location>
</feature>
<dbReference type="InterPro" id="IPR037018">
    <property type="entry name" value="GH65_N"/>
</dbReference>
<evidence type="ECO:0000259" key="6">
    <source>
        <dbReference type="Pfam" id="PF10091"/>
    </source>
</evidence>
<evidence type="ECO:0000313" key="9">
    <source>
        <dbReference type="Proteomes" id="UP001182303"/>
    </source>
</evidence>
<name>A0AAE4JVQ8_CLOSG</name>
<keyword evidence="4" id="KW-0472">Membrane</keyword>
<dbReference type="Pfam" id="PF10091">
    <property type="entry name" value="Glycoamylase"/>
    <property type="match status" value="1"/>
</dbReference>
<feature type="transmembrane region" description="Helical" evidence="4">
    <location>
        <begin position="451"/>
        <end position="475"/>
    </location>
</feature>
<protein>
    <submittedName>
        <fullName evidence="8">Glucoamylase family protein</fullName>
    </submittedName>
</protein>
<feature type="transmembrane region" description="Helical" evidence="4">
    <location>
        <begin position="822"/>
        <end position="840"/>
    </location>
</feature>
<dbReference type="SUPFAM" id="SSF48208">
    <property type="entry name" value="Six-hairpin glycosidases"/>
    <property type="match status" value="1"/>
</dbReference>
<dbReference type="GO" id="GO:0005975">
    <property type="term" value="P:carbohydrate metabolic process"/>
    <property type="evidence" value="ECO:0007669"/>
    <property type="project" value="InterPro"/>
</dbReference>
<feature type="transmembrane region" description="Helical" evidence="4">
    <location>
        <begin position="940"/>
        <end position="959"/>
    </location>
</feature>
<evidence type="ECO:0000256" key="1">
    <source>
        <dbReference type="ARBA" id="ARBA00022676"/>
    </source>
</evidence>
<dbReference type="GO" id="GO:0030246">
    <property type="term" value="F:carbohydrate binding"/>
    <property type="evidence" value="ECO:0007669"/>
    <property type="project" value="InterPro"/>
</dbReference>
<organism evidence="8 9">
    <name type="scientific">Clostridium sporogenes</name>
    <dbReference type="NCBI Taxonomy" id="1509"/>
    <lineage>
        <taxon>Bacteria</taxon>
        <taxon>Bacillati</taxon>
        <taxon>Bacillota</taxon>
        <taxon>Clostridia</taxon>
        <taxon>Eubacteriales</taxon>
        <taxon>Clostridiaceae</taxon>
        <taxon>Clostridium</taxon>
    </lineage>
</organism>
<feature type="transmembrane region" description="Helical" evidence="4">
    <location>
        <begin position="6"/>
        <end position="22"/>
    </location>
</feature>
<dbReference type="Gene3D" id="1.50.10.140">
    <property type="match status" value="2"/>
</dbReference>